<name>A0ABD6EM69_9BILA</name>
<evidence type="ECO:0000256" key="1">
    <source>
        <dbReference type="SAM" id="MobiDB-lite"/>
    </source>
</evidence>
<dbReference type="Proteomes" id="UP001608902">
    <property type="component" value="Unassembled WGS sequence"/>
</dbReference>
<feature type="compositionally biased region" description="Polar residues" evidence="1">
    <location>
        <begin position="26"/>
        <end position="35"/>
    </location>
</feature>
<evidence type="ECO:0000313" key="3">
    <source>
        <dbReference type="Proteomes" id="UP001608902"/>
    </source>
</evidence>
<proteinExistence type="predicted"/>
<dbReference type="EMBL" id="JBGFUD010002490">
    <property type="protein sequence ID" value="MFH4977662.1"/>
    <property type="molecule type" value="Genomic_DNA"/>
</dbReference>
<sequence length="300" mass="33900">SVSLLAPPEIEGDISTTPSNHDDDSTQNCQQNTPSLDPPAYNTRARRRVAKANTITAVITKLLLAVFGCQSHQPRLCNTPTNTTVWDTEVALLGRRHVAFRAAQCQNLTRTVCTESYLRLSMAVTFDETIIRSVATTLCQQINGTKQWKNSKLVEIEEGHWKTKNTTHYAIGWWGEKCYTTSNLFVKEGTISVTDRDELLTDLSSTENCRVNDGKCVTKEKTIIWNATTIQRTCSYRNVGIFRAFVTERNVVLGDLQATFIFAETSERDQTNFAICQENGTRMERMENEYVLKFFTETGN</sequence>
<accession>A0ABD6EM69</accession>
<keyword evidence="3" id="KW-1185">Reference proteome</keyword>
<comment type="caution">
    <text evidence="2">The sequence shown here is derived from an EMBL/GenBank/DDBJ whole genome shotgun (WGS) entry which is preliminary data.</text>
</comment>
<gene>
    <name evidence="2" type="ORF">AB6A40_004371</name>
</gene>
<evidence type="ECO:0008006" key="4">
    <source>
        <dbReference type="Google" id="ProtNLM"/>
    </source>
</evidence>
<organism evidence="2 3">
    <name type="scientific">Gnathostoma spinigerum</name>
    <dbReference type="NCBI Taxonomy" id="75299"/>
    <lineage>
        <taxon>Eukaryota</taxon>
        <taxon>Metazoa</taxon>
        <taxon>Ecdysozoa</taxon>
        <taxon>Nematoda</taxon>
        <taxon>Chromadorea</taxon>
        <taxon>Rhabditida</taxon>
        <taxon>Spirurina</taxon>
        <taxon>Gnathostomatomorpha</taxon>
        <taxon>Gnathostomatoidea</taxon>
        <taxon>Gnathostomatidae</taxon>
        <taxon>Gnathostoma</taxon>
    </lineage>
</organism>
<dbReference type="AlphaFoldDB" id="A0ABD6EM69"/>
<evidence type="ECO:0000313" key="2">
    <source>
        <dbReference type="EMBL" id="MFH4977662.1"/>
    </source>
</evidence>
<feature type="region of interest" description="Disordered" evidence="1">
    <location>
        <begin position="1"/>
        <end position="41"/>
    </location>
</feature>
<protein>
    <recommendedName>
        <fullName evidence="4">C-type lectin domain-containing protein</fullName>
    </recommendedName>
</protein>
<reference evidence="2 3" key="1">
    <citation type="submission" date="2024-08" db="EMBL/GenBank/DDBJ databases">
        <title>Gnathostoma spinigerum genome.</title>
        <authorList>
            <person name="Gonzalez-Bertolin B."/>
            <person name="Monzon S."/>
            <person name="Zaballos A."/>
            <person name="Jimenez P."/>
            <person name="Dekumyoy P."/>
            <person name="Varona S."/>
            <person name="Cuesta I."/>
            <person name="Sumanam S."/>
            <person name="Adisakwattana P."/>
            <person name="Gasser R.B."/>
            <person name="Hernandez-Gonzalez A."/>
            <person name="Young N.D."/>
            <person name="Perteguer M.J."/>
        </authorList>
    </citation>
    <scope>NUCLEOTIDE SEQUENCE [LARGE SCALE GENOMIC DNA]</scope>
    <source>
        <strain evidence="2">AL3</strain>
        <tissue evidence="2">Liver</tissue>
    </source>
</reference>
<feature type="non-terminal residue" evidence="2">
    <location>
        <position position="1"/>
    </location>
</feature>